<comment type="caution">
    <text evidence="1">The sequence shown here is derived from an EMBL/GenBank/DDBJ whole genome shotgun (WGS) entry which is preliminary data.</text>
</comment>
<organism evidence="1 2">
    <name type="scientific">Batillaria attramentaria</name>
    <dbReference type="NCBI Taxonomy" id="370345"/>
    <lineage>
        <taxon>Eukaryota</taxon>
        <taxon>Metazoa</taxon>
        <taxon>Spiralia</taxon>
        <taxon>Lophotrochozoa</taxon>
        <taxon>Mollusca</taxon>
        <taxon>Gastropoda</taxon>
        <taxon>Caenogastropoda</taxon>
        <taxon>Sorbeoconcha</taxon>
        <taxon>Cerithioidea</taxon>
        <taxon>Batillariidae</taxon>
        <taxon>Batillaria</taxon>
    </lineage>
</organism>
<evidence type="ECO:0000313" key="1">
    <source>
        <dbReference type="EMBL" id="KAK7485742.1"/>
    </source>
</evidence>
<protein>
    <recommendedName>
        <fullName evidence="3">Ig-like domain-containing protein</fullName>
    </recommendedName>
</protein>
<reference evidence="1 2" key="1">
    <citation type="journal article" date="2023" name="Sci. Data">
        <title>Genome assembly of the Korean intertidal mud-creeper Batillaria attramentaria.</title>
        <authorList>
            <person name="Patra A.K."/>
            <person name="Ho P.T."/>
            <person name="Jun S."/>
            <person name="Lee S.J."/>
            <person name="Kim Y."/>
            <person name="Won Y.J."/>
        </authorList>
    </citation>
    <scope>NUCLEOTIDE SEQUENCE [LARGE SCALE GENOMIC DNA]</scope>
    <source>
        <strain evidence="1">Wonlab-2016</strain>
    </source>
</reference>
<name>A0ABD0KFB2_9CAEN</name>
<dbReference type="Proteomes" id="UP001519460">
    <property type="component" value="Unassembled WGS sequence"/>
</dbReference>
<accession>A0ABD0KFB2</accession>
<evidence type="ECO:0000313" key="2">
    <source>
        <dbReference type="Proteomes" id="UP001519460"/>
    </source>
</evidence>
<sequence>MAAFPGRLGKLVAMQIVRDADGQGQTTLATADATGLSVMSPHLTTTRSLAIVRGGLQTNRRQSWLTLRMADAGASDYGDYSCRISYLEHPADTPPTIRQTDVISLGPHTASSSGSEQFRLTVTKGLDMSCSVPRDGNASFADSVKIFTEDTNVSVADWSREEAGQSIQNETSKNTRILQEHEVWEEDRGIFRAHLWDMSCVDEGNYLCSVEYRNKNVVRSPAQELPVDDCSSTPTVSRRGQTRRLHEQIRTLTSRAEQKGQEKVMKKRAEKPGCSPLWGQCFARSLAWLCSA</sequence>
<evidence type="ECO:0008006" key="3">
    <source>
        <dbReference type="Google" id="ProtNLM"/>
    </source>
</evidence>
<proteinExistence type="predicted"/>
<dbReference type="EMBL" id="JACVVK020000190">
    <property type="protein sequence ID" value="KAK7485742.1"/>
    <property type="molecule type" value="Genomic_DNA"/>
</dbReference>
<dbReference type="AlphaFoldDB" id="A0ABD0KFB2"/>
<keyword evidence="2" id="KW-1185">Reference proteome</keyword>
<gene>
    <name evidence="1" type="ORF">BaRGS_00023043</name>
</gene>